<protein>
    <submittedName>
        <fullName evidence="9">MFS transporter permease</fullName>
    </submittedName>
</protein>
<keyword evidence="10" id="KW-1185">Reference proteome</keyword>
<dbReference type="CDD" id="cd06173">
    <property type="entry name" value="MFS_MefA_like"/>
    <property type="match status" value="1"/>
</dbReference>
<evidence type="ECO:0000256" key="4">
    <source>
        <dbReference type="ARBA" id="ARBA00022692"/>
    </source>
</evidence>
<dbReference type="PANTHER" id="PTHR23513">
    <property type="entry name" value="INTEGRAL MEMBRANE EFFLUX PROTEIN-RELATED"/>
    <property type="match status" value="1"/>
</dbReference>
<organism evidence="9 10">
    <name type="scientific">Parafrankia colletiae</name>
    <dbReference type="NCBI Taxonomy" id="573497"/>
    <lineage>
        <taxon>Bacteria</taxon>
        <taxon>Bacillati</taxon>
        <taxon>Actinomycetota</taxon>
        <taxon>Actinomycetes</taxon>
        <taxon>Frankiales</taxon>
        <taxon>Frankiaceae</taxon>
        <taxon>Parafrankia</taxon>
    </lineage>
</organism>
<feature type="domain" description="Major facilitator superfamily (MFS) profile" evidence="8">
    <location>
        <begin position="161"/>
        <end position="429"/>
    </location>
</feature>
<dbReference type="PANTHER" id="PTHR23513:SF9">
    <property type="entry name" value="ENTEROBACTIN EXPORTER ENTS"/>
    <property type="match status" value="1"/>
</dbReference>
<dbReference type="Proteomes" id="UP000179627">
    <property type="component" value="Unassembled WGS sequence"/>
</dbReference>
<dbReference type="Gene3D" id="1.20.1250.20">
    <property type="entry name" value="MFS general substrate transporter like domains"/>
    <property type="match status" value="1"/>
</dbReference>
<feature type="transmembrane region" description="Helical" evidence="7">
    <location>
        <begin position="287"/>
        <end position="305"/>
    </location>
</feature>
<proteinExistence type="predicted"/>
<keyword evidence="3" id="KW-1003">Cell membrane</keyword>
<feature type="transmembrane region" description="Helical" evidence="7">
    <location>
        <begin position="147"/>
        <end position="173"/>
    </location>
</feature>
<feature type="transmembrane region" description="Helical" evidence="7">
    <location>
        <begin position="219"/>
        <end position="240"/>
    </location>
</feature>
<sequence length="429" mass="43469">MADVRPLRVRPFRRLWASGFVTTVGAALTAVAVPLQIYEITGSSAWIGLSGLVGFGPLVCGGLWGGAVADAVDRRRMLLVTSSGIAAASAALGVHALLGGRSVAFLLGMVAVTQGLFGANTAARGVVVARLVAPALRPAANMLQSSVFYLGAVVGPLLAGVLLLAIGVGWLYLLDAVTLVAALWAVWTLPPLPPVQGGARRAGAREIAAGVGYLRTRPILVVCYLADLIAMLFANPVALFPQVAQETFADPAGGGLALGVLYAAPSAGALGAAALSGTFTGLRRHGAAITVAVCVWGLGIAAFGLCRSLLLAAMFLALAGAALIMLSVFRKTVLQDAVSDELRGRMQGIDVTVSAGGPQLAALAHGTVGATLGTSWAISGGGLLTVGAMIAVVTAFPAFWRYRAPVHPDEPVDAVHLTGAPSPATQPQV</sequence>
<feature type="transmembrane region" description="Helical" evidence="7">
    <location>
        <begin position="104"/>
        <end position="127"/>
    </location>
</feature>
<comment type="subcellular location">
    <subcellularLocation>
        <location evidence="1">Cell inner membrane</location>
        <topology evidence="1">Multi-pass membrane protein</topology>
    </subcellularLocation>
</comment>
<reference evidence="10" key="1">
    <citation type="submission" date="2016-07" db="EMBL/GenBank/DDBJ databases">
        <title>Sequence Frankia sp. strain CcI1.17.</title>
        <authorList>
            <person name="Ghodhbane-Gtari F."/>
            <person name="Swanson E."/>
            <person name="Gueddou A."/>
            <person name="Morris K."/>
            <person name="Hezbri K."/>
            <person name="Ktari A."/>
            <person name="Nouioui I."/>
            <person name="Abebe-Akele F."/>
            <person name="Simpson S."/>
            <person name="Thomas K."/>
            <person name="Gtari M."/>
            <person name="Tisa L.S."/>
            <person name="Hurst S."/>
        </authorList>
    </citation>
    <scope>NUCLEOTIDE SEQUENCE [LARGE SCALE GENOMIC DNA]</scope>
    <source>
        <strain evidence="10">Cc1.17</strain>
    </source>
</reference>
<gene>
    <name evidence="9" type="ORF">CC117_11945</name>
</gene>
<feature type="transmembrane region" description="Helical" evidence="7">
    <location>
        <begin position="44"/>
        <end position="65"/>
    </location>
</feature>
<evidence type="ECO:0000256" key="6">
    <source>
        <dbReference type="ARBA" id="ARBA00023136"/>
    </source>
</evidence>
<feature type="transmembrane region" description="Helical" evidence="7">
    <location>
        <begin position="311"/>
        <end position="329"/>
    </location>
</feature>
<dbReference type="EMBL" id="MBLM01000047">
    <property type="protein sequence ID" value="OHV42417.1"/>
    <property type="molecule type" value="Genomic_DNA"/>
</dbReference>
<dbReference type="Pfam" id="PF05977">
    <property type="entry name" value="MFS_3"/>
    <property type="match status" value="1"/>
</dbReference>
<comment type="caution">
    <text evidence="9">The sequence shown here is derived from an EMBL/GenBank/DDBJ whole genome shotgun (WGS) entry which is preliminary data.</text>
</comment>
<evidence type="ECO:0000256" key="1">
    <source>
        <dbReference type="ARBA" id="ARBA00004429"/>
    </source>
</evidence>
<dbReference type="PROSITE" id="PS50850">
    <property type="entry name" value="MFS"/>
    <property type="match status" value="1"/>
</dbReference>
<keyword evidence="4 7" id="KW-0812">Transmembrane</keyword>
<dbReference type="SUPFAM" id="SSF103473">
    <property type="entry name" value="MFS general substrate transporter"/>
    <property type="match status" value="1"/>
</dbReference>
<evidence type="ECO:0000259" key="8">
    <source>
        <dbReference type="PROSITE" id="PS50850"/>
    </source>
</evidence>
<evidence type="ECO:0000256" key="3">
    <source>
        <dbReference type="ARBA" id="ARBA00022475"/>
    </source>
</evidence>
<dbReference type="InterPro" id="IPR020846">
    <property type="entry name" value="MFS_dom"/>
</dbReference>
<evidence type="ECO:0000313" key="9">
    <source>
        <dbReference type="EMBL" id="OHV42417.1"/>
    </source>
</evidence>
<feature type="transmembrane region" description="Helical" evidence="7">
    <location>
        <begin position="376"/>
        <end position="400"/>
    </location>
</feature>
<evidence type="ECO:0000256" key="2">
    <source>
        <dbReference type="ARBA" id="ARBA00022448"/>
    </source>
</evidence>
<feature type="transmembrane region" description="Helical" evidence="7">
    <location>
        <begin position="15"/>
        <end position="38"/>
    </location>
</feature>
<dbReference type="InterPro" id="IPR010290">
    <property type="entry name" value="TM_effector"/>
</dbReference>
<keyword evidence="6 7" id="KW-0472">Membrane</keyword>
<dbReference type="GO" id="GO:0005886">
    <property type="term" value="C:plasma membrane"/>
    <property type="evidence" value="ECO:0007669"/>
    <property type="project" value="UniProtKB-SubCell"/>
</dbReference>
<feature type="transmembrane region" description="Helical" evidence="7">
    <location>
        <begin position="77"/>
        <end position="98"/>
    </location>
</feature>
<dbReference type="InterPro" id="IPR036259">
    <property type="entry name" value="MFS_trans_sf"/>
</dbReference>
<feature type="transmembrane region" description="Helical" evidence="7">
    <location>
        <begin position="252"/>
        <end position="275"/>
    </location>
</feature>
<evidence type="ECO:0000256" key="7">
    <source>
        <dbReference type="SAM" id="Phobius"/>
    </source>
</evidence>
<feature type="transmembrane region" description="Helical" evidence="7">
    <location>
        <begin position="179"/>
        <end position="199"/>
    </location>
</feature>
<accession>A0A1S1R8W1</accession>
<dbReference type="GO" id="GO:0022857">
    <property type="term" value="F:transmembrane transporter activity"/>
    <property type="evidence" value="ECO:0007669"/>
    <property type="project" value="InterPro"/>
</dbReference>
<name>A0A1S1R8W1_9ACTN</name>
<evidence type="ECO:0000313" key="10">
    <source>
        <dbReference type="Proteomes" id="UP000179627"/>
    </source>
</evidence>
<dbReference type="RefSeq" id="WP_071083064.1">
    <property type="nucleotide sequence ID" value="NZ_MBLM01000047.1"/>
</dbReference>
<keyword evidence="2" id="KW-0813">Transport</keyword>
<dbReference type="AlphaFoldDB" id="A0A1S1R8W1"/>
<dbReference type="OrthoDB" id="5494559at2"/>
<keyword evidence="5 7" id="KW-1133">Transmembrane helix</keyword>
<evidence type="ECO:0000256" key="5">
    <source>
        <dbReference type="ARBA" id="ARBA00022989"/>
    </source>
</evidence>